<dbReference type="Pfam" id="PF00989">
    <property type="entry name" value="PAS"/>
    <property type="match status" value="1"/>
</dbReference>
<evidence type="ECO:0000313" key="7">
    <source>
        <dbReference type="Proteomes" id="UP000276770"/>
    </source>
</evidence>
<dbReference type="PROSITE" id="PS51746">
    <property type="entry name" value="PPM_2"/>
    <property type="match status" value="1"/>
</dbReference>
<dbReference type="PANTHER" id="PTHR43156">
    <property type="entry name" value="STAGE II SPORULATION PROTEIN E-RELATED"/>
    <property type="match status" value="1"/>
</dbReference>
<dbReference type="Gene3D" id="3.30.450.20">
    <property type="entry name" value="PAS domain"/>
    <property type="match status" value="1"/>
</dbReference>
<dbReference type="PROSITE" id="PS51257">
    <property type="entry name" value="PROKAR_LIPOPROTEIN"/>
    <property type="match status" value="1"/>
</dbReference>
<dbReference type="EMBL" id="RCVZ01000003">
    <property type="protein sequence ID" value="RLQ96599.1"/>
    <property type="molecule type" value="Genomic_DNA"/>
</dbReference>
<name>A0A3L7K2M6_9BACI</name>
<evidence type="ECO:0000259" key="5">
    <source>
        <dbReference type="PROSITE" id="PS51746"/>
    </source>
</evidence>
<feature type="transmembrane region" description="Helical" evidence="2">
    <location>
        <begin position="139"/>
        <end position="160"/>
    </location>
</feature>
<feature type="transmembrane region" description="Helical" evidence="2">
    <location>
        <begin position="39"/>
        <end position="56"/>
    </location>
</feature>
<feature type="domain" description="PAC" evidence="4">
    <location>
        <begin position="333"/>
        <end position="390"/>
    </location>
</feature>
<keyword evidence="2" id="KW-0812">Transmembrane</keyword>
<gene>
    <name evidence="6" type="ORF">D9X91_05695</name>
</gene>
<feature type="transmembrane region" description="Helical" evidence="2">
    <location>
        <begin position="68"/>
        <end position="86"/>
    </location>
</feature>
<dbReference type="InterPro" id="IPR000014">
    <property type="entry name" value="PAS"/>
</dbReference>
<dbReference type="CDD" id="cd00130">
    <property type="entry name" value="PAS"/>
    <property type="match status" value="1"/>
</dbReference>
<evidence type="ECO:0000313" key="6">
    <source>
        <dbReference type="EMBL" id="RLQ96599.1"/>
    </source>
</evidence>
<evidence type="ECO:0000256" key="1">
    <source>
        <dbReference type="ARBA" id="ARBA00022801"/>
    </source>
</evidence>
<feature type="transmembrane region" description="Helical" evidence="2">
    <location>
        <begin position="180"/>
        <end position="198"/>
    </location>
</feature>
<accession>A0A3L7K2M6</accession>
<evidence type="ECO:0000259" key="3">
    <source>
        <dbReference type="PROSITE" id="PS50112"/>
    </source>
</evidence>
<dbReference type="InterPro" id="IPR001932">
    <property type="entry name" value="PPM-type_phosphatase-like_dom"/>
</dbReference>
<feature type="domain" description="PAS" evidence="3">
    <location>
        <begin position="266"/>
        <end position="321"/>
    </location>
</feature>
<evidence type="ECO:0000259" key="4">
    <source>
        <dbReference type="PROSITE" id="PS50113"/>
    </source>
</evidence>
<dbReference type="OrthoDB" id="9759607at2"/>
<dbReference type="SMART" id="SM00331">
    <property type="entry name" value="PP2C_SIG"/>
    <property type="match status" value="1"/>
</dbReference>
<dbReference type="Gene3D" id="3.60.40.10">
    <property type="entry name" value="PPM-type phosphatase domain"/>
    <property type="match status" value="1"/>
</dbReference>
<dbReference type="PROSITE" id="PS50112">
    <property type="entry name" value="PAS"/>
    <property type="match status" value="1"/>
</dbReference>
<reference evidence="6 7" key="1">
    <citation type="submission" date="2018-10" db="EMBL/GenBank/DDBJ databases">
        <title>Falsibacillus sp. genome draft.</title>
        <authorList>
            <person name="Shi S."/>
        </authorList>
    </citation>
    <scope>NUCLEOTIDE SEQUENCE [LARGE SCALE GENOMIC DNA]</scope>
    <source>
        <strain evidence="6 7">GY 10110</strain>
    </source>
</reference>
<dbReference type="PROSITE" id="PS50113">
    <property type="entry name" value="PAC"/>
    <property type="match status" value="1"/>
</dbReference>
<proteinExistence type="predicted"/>
<dbReference type="GO" id="GO:0016791">
    <property type="term" value="F:phosphatase activity"/>
    <property type="evidence" value="ECO:0007669"/>
    <property type="project" value="TreeGrafter"/>
</dbReference>
<dbReference type="InterPro" id="IPR052016">
    <property type="entry name" value="Bact_Sigma-Reg"/>
</dbReference>
<dbReference type="InterPro" id="IPR035965">
    <property type="entry name" value="PAS-like_dom_sf"/>
</dbReference>
<dbReference type="InterPro" id="IPR000700">
    <property type="entry name" value="PAS-assoc_C"/>
</dbReference>
<dbReference type="InterPro" id="IPR013767">
    <property type="entry name" value="PAS_fold"/>
</dbReference>
<organism evidence="6 7">
    <name type="scientific">Falsibacillus albus</name>
    <dbReference type="NCBI Taxonomy" id="2478915"/>
    <lineage>
        <taxon>Bacteria</taxon>
        <taxon>Bacillati</taxon>
        <taxon>Bacillota</taxon>
        <taxon>Bacilli</taxon>
        <taxon>Bacillales</taxon>
        <taxon>Bacillaceae</taxon>
        <taxon>Falsibacillus</taxon>
    </lineage>
</organism>
<keyword evidence="7" id="KW-1185">Reference proteome</keyword>
<comment type="caution">
    <text evidence="6">The sequence shown here is derived from an EMBL/GenBank/DDBJ whole genome shotgun (WGS) entry which is preliminary data.</text>
</comment>
<feature type="transmembrane region" description="Helical" evidence="2">
    <location>
        <begin position="106"/>
        <end position="127"/>
    </location>
</feature>
<sequence length="628" mass="72171">MAKEIKQGSLIFLAAVLLYGCFAAQQKYFPGMHMDIPSIHLILEFFSIFISFSIALQGLTFYNPYAPYRIIVLSSVFFAVGVLDFLHVLTYEGLPLLSVHFSELSIYFTLISRLLEAGMLSILFFVPEKKRNYRELKQSSFTLILLIVILVIVFVFTYSPAFPSLYHDGSPTLFKYTAELFYFISHLMIVILGFIYYRKIKRIEALQLCISAFFLCLSSLAFTPFGKVHAGANFTAHILKIAGYIYYFKIVYSILSKQPYEKLKGLSNNYSRLLNSVVEGIFGLDSDGKVMFINESACRMLGFREDELIGRQIYLYIHHQSTSGMSRFGTSSRDGENRFFIDELFWRKDGTCFPVEFFTRPLYEKEEIIGTVVTFLDVTEKRNFEELLTEQVQLEYELEIAATVQENFLSAVKPLSKKYSLGVLSTPFKKLSGDFYNYIEKQDGLMISIADVCGKGVPAAIQMTMMKFAMEMHTEPNTILEKINHFFAKYNSDLTFITMFIGYYDEKTSLFTYSSAGHEPGLLYRARSRTFMELTTKNPLLGIDSEIIYKCNSVQLEDGDILILYTDGIIEKRKNVIDSNEILRECLMEIDLSMSAQNITHQLYQYIEKYHNGDAEDDQTLLVLKIED</sequence>
<protein>
    <submittedName>
        <fullName evidence="6">PAS domain S-box protein</fullName>
    </submittedName>
</protein>
<dbReference type="SUPFAM" id="SSF81606">
    <property type="entry name" value="PP2C-like"/>
    <property type="match status" value="1"/>
</dbReference>
<feature type="transmembrane region" description="Helical" evidence="2">
    <location>
        <begin position="234"/>
        <end position="255"/>
    </location>
</feature>
<feature type="transmembrane region" description="Helical" evidence="2">
    <location>
        <begin position="205"/>
        <end position="222"/>
    </location>
</feature>
<dbReference type="AlphaFoldDB" id="A0A3L7K2M6"/>
<evidence type="ECO:0000256" key="2">
    <source>
        <dbReference type="SAM" id="Phobius"/>
    </source>
</evidence>
<dbReference type="Pfam" id="PF17159">
    <property type="entry name" value="MASE3"/>
    <property type="match status" value="1"/>
</dbReference>
<dbReference type="GO" id="GO:0006355">
    <property type="term" value="P:regulation of DNA-templated transcription"/>
    <property type="evidence" value="ECO:0007669"/>
    <property type="project" value="InterPro"/>
</dbReference>
<dbReference type="PANTHER" id="PTHR43156:SF2">
    <property type="entry name" value="STAGE II SPORULATION PROTEIN E"/>
    <property type="match status" value="1"/>
</dbReference>
<dbReference type="SMART" id="SM00091">
    <property type="entry name" value="PAS"/>
    <property type="match status" value="1"/>
</dbReference>
<feature type="domain" description="PPM-type phosphatase" evidence="5">
    <location>
        <begin position="418"/>
        <end position="626"/>
    </location>
</feature>
<keyword evidence="1" id="KW-0378">Hydrolase</keyword>
<dbReference type="NCBIfam" id="TIGR00229">
    <property type="entry name" value="sensory_box"/>
    <property type="match status" value="1"/>
</dbReference>
<dbReference type="Proteomes" id="UP000276770">
    <property type="component" value="Unassembled WGS sequence"/>
</dbReference>
<keyword evidence="2" id="KW-1133">Transmembrane helix</keyword>
<dbReference type="InterPro" id="IPR036457">
    <property type="entry name" value="PPM-type-like_dom_sf"/>
</dbReference>
<dbReference type="SUPFAM" id="SSF55785">
    <property type="entry name" value="PYP-like sensor domain (PAS domain)"/>
    <property type="match status" value="1"/>
</dbReference>
<keyword evidence="2" id="KW-0472">Membrane</keyword>
<dbReference type="RefSeq" id="WP_121679620.1">
    <property type="nucleotide sequence ID" value="NZ_RCVZ01000003.1"/>
</dbReference>
<dbReference type="Pfam" id="PF07228">
    <property type="entry name" value="SpoIIE"/>
    <property type="match status" value="1"/>
</dbReference>
<dbReference type="InterPro" id="IPR033425">
    <property type="entry name" value="MASE3"/>
</dbReference>